<accession>X1DLH9</accession>
<feature type="domain" description="N-acetyltransferase" evidence="3">
    <location>
        <begin position="1"/>
        <end position="135"/>
    </location>
</feature>
<dbReference type="NCBIfam" id="NF005840">
    <property type="entry name" value="PRK07757.1"/>
    <property type="match status" value="1"/>
</dbReference>
<dbReference type="PANTHER" id="PTHR43626">
    <property type="entry name" value="ACYL-COA N-ACYLTRANSFERASE"/>
    <property type="match status" value="1"/>
</dbReference>
<dbReference type="PANTHER" id="PTHR43626:SF4">
    <property type="entry name" value="GCN5-RELATED N-ACETYLTRANSFERASE 2, CHLOROPLASTIC"/>
    <property type="match status" value="1"/>
</dbReference>
<dbReference type="InterPro" id="IPR045039">
    <property type="entry name" value="NSI-like"/>
</dbReference>
<evidence type="ECO:0000256" key="1">
    <source>
        <dbReference type="ARBA" id="ARBA00022679"/>
    </source>
</evidence>
<dbReference type="InterPro" id="IPR000182">
    <property type="entry name" value="GNAT_dom"/>
</dbReference>
<dbReference type="GO" id="GO:0005737">
    <property type="term" value="C:cytoplasm"/>
    <property type="evidence" value="ECO:0007669"/>
    <property type="project" value="TreeGrafter"/>
</dbReference>
<comment type="caution">
    <text evidence="4">The sequence shown here is derived from an EMBL/GenBank/DDBJ whole genome shotgun (WGS) entry which is preliminary data.</text>
</comment>
<dbReference type="Pfam" id="PF00583">
    <property type="entry name" value="Acetyltransf_1"/>
    <property type="match status" value="1"/>
</dbReference>
<evidence type="ECO:0000259" key="3">
    <source>
        <dbReference type="PROSITE" id="PS51186"/>
    </source>
</evidence>
<dbReference type="EMBL" id="BARU01000527">
    <property type="protein sequence ID" value="GAH21766.1"/>
    <property type="molecule type" value="Genomic_DNA"/>
</dbReference>
<reference evidence="4" key="1">
    <citation type="journal article" date="2014" name="Front. Microbiol.">
        <title>High frequency of phylogenetically diverse reductive dehalogenase-homologous genes in deep subseafloor sedimentary metagenomes.</title>
        <authorList>
            <person name="Kawai M."/>
            <person name="Futagami T."/>
            <person name="Toyoda A."/>
            <person name="Takaki Y."/>
            <person name="Nishi S."/>
            <person name="Hori S."/>
            <person name="Arai W."/>
            <person name="Tsubouchi T."/>
            <person name="Morono Y."/>
            <person name="Uchiyama I."/>
            <person name="Ito T."/>
            <person name="Fujiyama A."/>
            <person name="Inagaki F."/>
            <person name="Takami H."/>
        </authorList>
    </citation>
    <scope>NUCLEOTIDE SEQUENCE</scope>
    <source>
        <strain evidence="4">Expedition CK06-06</strain>
    </source>
</reference>
<evidence type="ECO:0000256" key="2">
    <source>
        <dbReference type="ARBA" id="ARBA00023315"/>
    </source>
</evidence>
<organism evidence="4">
    <name type="scientific">marine sediment metagenome</name>
    <dbReference type="NCBI Taxonomy" id="412755"/>
    <lineage>
        <taxon>unclassified sequences</taxon>
        <taxon>metagenomes</taxon>
        <taxon>ecological metagenomes</taxon>
    </lineage>
</organism>
<dbReference type="GO" id="GO:0008080">
    <property type="term" value="F:N-acetyltransferase activity"/>
    <property type="evidence" value="ECO:0007669"/>
    <property type="project" value="InterPro"/>
</dbReference>
<sequence>MNVDRAKVSDATAMHQLINHFADKGEMLPRALSEIYENIRDYFVIRDDGQAVACIALHVNWLDLAEIRSLAVHEKRQKQGIGSLLVQSCLDEAKKLGIPTVFCLTYKPPLFEKHGFHLIDKTELPHKIWAECYRCPKFPNCDEVALIRHV</sequence>
<evidence type="ECO:0000313" key="4">
    <source>
        <dbReference type="EMBL" id="GAH21766.1"/>
    </source>
</evidence>
<dbReference type="PROSITE" id="PS51186">
    <property type="entry name" value="GNAT"/>
    <property type="match status" value="1"/>
</dbReference>
<dbReference type="InterPro" id="IPR016181">
    <property type="entry name" value="Acyl_CoA_acyltransferase"/>
</dbReference>
<dbReference type="AlphaFoldDB" id="X1DLH9"/>
<keyword evidence="1" id="KW-0808">Transferase</keyword>
<proteinExistence type="predicted"/>
<dbReference type="SUPFAM" id="SSF55729">
    <property type="entry name" value="Acyl-CoA N-acyltransferases (Nat)"/>
    <property type="match status" value="1"/>
</dbReference>
<dbReference type="Gene3D" id="3.40.630.30">
    <property type="match status" value="1"/>
</dbReference>
<dbReference type="CDD" id="cd04301">
    <property type="entry name" value="NAT_SF"/>
    <property type="match status" value="1"/>
</dbReference>
<keyword evidence="2" id="KW-0012">Acyltransferase</keyword>
<gene>
    <name evidence="4" type="ORF">S03H2_01725</name>
</gene>
<protein>
    <recommendedName>
        <fullName evidence="3">N-acetyltransferase domain-containing protein</fullName>
    </recommendedName>
</protein>
<name>X1DLH9_9ZZZZ</name>